<accession>A0A2U1JT97</accession>
<dbReference type="InterPro" id="IPR002068">
    <property type="entry name" value="A-crystallin/Hsp20_dom"/>
</dbReference>
<dbReference type="Gene3D" id="2.60.40.790">
    <property type="match status" value="1"/>
</dbReference>
<comment type="caution">
    <text evidence="5">The sequence shown here is derived from an EMBL/GenBank/DDBJ whole genome shotgun (WGS) entry which is preliminary data.</text>
</comment>
<dbReference type="InterPro" id="IPR008978">
    <property type="entry name" value="HSP20-like_chaperone"/>
</dbReference>
<dbReference type="AlphaFoldDB" id="A0A2U1JT97"/>
<proteinExistence type="inferred from homology"/>
<feature type="domain" description="SHSP" evidence="3">
    <location>
        <begin position="32"/>
        <end position="145"/>
    </location>
</feature>
<organism evidence="5 6">
    <name type="scientific">Pueribacillus theae</name>
    <dbReference type="NCBI Taxonomy" id="2171751"/>
    <lineage>
        <taxon>Bacteria</taxon>
        <taxon>Bacillati</taxon>
        <taxon>Bacillota</taxon>
        <taxon>Bacilli</taxon>
        <taxon>Bacillales</taxon>
        <taxon>Bacillaceae</taxon>
        <taxon>Pueribacillus</taxon>
    </lineage>
</organism>
<sequence>MALVPYDPFRQLSNIGKDFDNFFSNFPSLFRDDSQWGGVRVDVHETDTEVVATCDIPGLEKKEDVNIHIENNMLNISGSINRTNEVKDENMHRKERFFGRFHRSIPLPSPVSQEGVKATYRNGVLEVRMPKEKEGNQKTIDVEFH</sequence>
<dbReference type="EMBL" id="QCZG01000037">
    <property type="protein sequence ID" value="PWA08426.1"/>
    <property type="molecule type" value="Genomic_DNA"/>
</dbReference>
<dbReference type="PANTHER" id="PTHR11527">
    <property type="entry name" value="HEAT-SHOCK PROTEIN 20 FAMILY MEMBER"/>
    <property type="match status" value="1"/>
</dbReference>
<evidence type="ECO:0000256" key="1">
    <source>
        <dbReference type="PROSITE-ProRule" id="PRU00285"/>
    </source>
</evidence>
<evidence type="ECO:0000259" key="4">
    <source>
        <dbReference type="PROSITE" id="PS51203"/>
    </source>
</evidence>
<dbReference type="PROSITE" id="PS01031">
    <property type="entry name" value="SHSP"/>
    <property type="match status" value="1"/>
</dbReference>
<reference evidence="5 6" key="1">
    <citation type="submission" date="2018-04" db="EMBL/GenBank/DDBJ databases">
        <title>Camelliibacillus theae gen. nov., sp. nov., isolated from Pu'er tea.</title>
        <authorList>
            <person name="Niu L."/>
        </authorList>
    </citation>
    <scope>NUCLEOTIDE SEQUENCE [LARGE SCALE GENOMIC DNA]</scope>
    <source>
        <strain evidence="5 6">T8</strain>
    </source>
</reference>
<dbReference type="SUPFAM" id="SSF49764">
    <property type="entry name" value="HSP20-like chaperones"/>
    <property type="match status" value="1"/>
</dbReference>
<evidence type="ECO:0000313" key="5">
    <source>
        <dbReference type="EMBL" id="PWA08426.1"/>
    </source>
</evidence>
<gene>
    <name evidence="5" type="ORF">DCC39_14880</name>
</gene>
<dbReference type="PROSITE" id="PS51203">
    <property type="entry name" value="CS"/>
    <property type="match status" value="1"/>
</dbReference>
<evidence type="ECO:0000313" key="6">
    <source>
        <dbReference type="Proteomes" id="UP000245998"/>
    </source>
</evidence>
<dbReference type="OrthoDB" id="1806521at2"/>
<keyword evidence="6" id="KW-1185">Reference proteome</keyword>
<comment type="similarity">
    <text evidence="1 2">Belongs to the small heat shock protein (HSP20) family.</text>
</comment>
<protein>
    <submittedName>
        <fullName evidence="5">Heat-shock protein Hsp20</fullName>
    </submittedName>
</protein>
<dbReference type="CDD" id="cd06464">
    <property type="entry name" value="ACD_sHsps-like"/>
    <property type="match status" value="1"/>
</dbReference>
<dbReference type="InterPro" id="IPR031107">
    <property type="entry name" value="Small_HSP"/>
</dbReference>
<evidence type="ECO:0000259" key="3">
    <source>
        <dbReference type="PROSITE" id="PS01031"/>
    </source>
</evidence>
<dbReference type="Pfam" id="PF00011">
    <property type="entry name" value="HSP20"/>
    <property type="match status" value="1"/>
</dbReference>
<dbReference type="Proteomes" id="UP000245998">
    <property type="component" value="Unassembled WGS sequence"/>
</dbReference>
<name>A0A2U1JT97_9BACI</name>
<feature type="domain" description="CS" evidence="4">
    <location>
        <begin position="36"/>
        <end position="143"/>
    </location>
</feature>
<dbReference type="RefSeq" id="WP_116555690.1">
    <property type="nucleotide sequence ID" value="NZ_QCZG01000037.1"/>
</dbReference>
<evidence type="ECO:0000256" key="2">
    <source>
        <dbReference type="RuleBase" id="RU003616"/>
    </source>
</evidence>
<dbReference type="InterPro" id="IPR007052">
    <property type="entry name" value="CS_dom"/>
</dbReference>